<keyword evidence="2" id="KW-1185">Reference proteome</keyword>
<accession>A0ACD5IMT2</accession>
<protein>
    <submittedName>
        <fullName evidence="1">DUF805 domain-containing protein</fullName>
    </submittedName>
</protein>
<evidence type="ECO:0000313" key="2">
    <source>
        <dbReference type="Proteomes" id="UP001196097"/>
    </source>
</evidence>
<proteinExistence type="predicted"/>
<sequence>MRMLDAYVHTVTQNYIRFSGRMSRAEFWWFALCNFLIIFALVILAGLLTGGLQNQGSFMATLFEAIYGIYLLAMLLPSIGAEVRRLHDIDLSGWLVLLNLIPYLGGLIVLILMLLPAKPSGDKYGPYHDSTLS</sequence>
<dbReference type="Proteomes" id="UP001196097">
    <property type="component" value="Chromosome"/>
</dbReference>
<organism evidence="1 2">
    <name type="scientific">Acidithiobacillus ferruginosus</name>
    <dbReference type="NCBI Taxonomy" id="3063951"/>
    <lineage>
        <taxon>Bacteria</taxon>
        <taxon>Pseudomonadati</taxon>
        <taxon>Pseudomonadota</taxon>
        <taxon>Acidithiobacillia</taxon>
        <taxon>Acidithiobacillales</taxon>
        <taxon>Acidithiobacillaceae</taxon>
        <taxon>Acidithiobacillus</taxon>
    </lineage>
</organism>
<reference evidence="1 2" key="1">
    <citation type="journal article" date="2021" name="ISME J.">
        <title>Genomic evolution of the class Acidithiobacillia: deep-branching Proteobacteria living in extreme acidic conditions.</title>
        <authorList>
            <person name="Moya-Beltran A."/>
            <person name="Beard S."/>
            <person name="Rojas-Villalobos C."/>
            <person name="Issotta F."/>
            <person name="Gallardo Y."/>
            <person name="Ulloa R."/>
            <person name="Giaveno A."/>
            <person name="Degli Esposti M."/>
            <person name="Johnson D.B."/>
            <person name="Quatrini R."/>
        </authorList>
    </citation>
    <scope>NUCLEOTIDE SEQUENCE [LARGE SCALE GENOMIC DNA]</scope>
    <source>
        <strain evidence="1 2">CF3</strain>
    </source>
</reference>
<evidence type="ECO:0000313" key="1">
    <source>
        <dbReference type="EMBL" id="XRP74004.1"/>
    </source>
</evidence>
<dbReference type="EMBL" id="CP130946">
    <property type="protein sequence ID" value="XRP74004.1"/>
    <property type="molecule type" value="Genomic_DNA"/>
</dbReference>
<name>A0ACD5IMT2_9PROT</name>
<gene>
    <name evidence="1" type="ORF">HF292_004960</name>
</gene>